<evidence type="ECO:0000256" key="1">
    <source>
        <dbReference type="SAM" id="SignalP"/>
    </source>
</evidence>
<proteinExistence type="predicted"/>
<organism evidence="2">
    <name type="scientific">Arundo donax</name>
    <name type="common">Giant reed</name>
    <name type="synonym">Donax arundinaceus</name>
    <dbReference type="NCBI Taxonomy" id="35708"/>
    <lineage>
        <taxon>Eukaryota</taxon>
        <taxon>Viridiplantae</taxon>
        <taxon>Streptophyta</taxon>
        <taxon>Embryophyta</taxon>
        <taxon>Tracheophyta</taxon>
        <taxon>Spermatophyta</taxon>
        <taxon>Magnoliopsida</taxon>
        <taxon>Liliopsida</taxon>
        <taxon>Poales</taxon>
        <taxon>Poaceae</taxon>
        <taxon>PACMAD clade</taxon>
        <taxon>Arundinoideae</taxon>
        <taxon>Arundineae</taxon>
        <taxon>Arundo</taxon>
    </lineage>
</organism>
<evidence type="ECO:0000313" key="2">
    <source>
        <dbReference type="EMBL" id="JAD56329.1"/>
    </source>
</evidence>
<name>A0A0A9AX50_ARUDO</name>
<reference evidence="2" key="1">
    <citation type="submission" date="2014-09" db="EMBL/GenBank/DDBJ databases">
        <authorList>
            <person name="Magalhaes I.L.F."/>
            <person name="Oliveira U."/>
            <person name="Santos F.R."/>
            <person name="Vidigal T.H.D.A."/>
            <person name="Brescovit A.D."/>
            <person name="Santos A.J."/>
        </authorList>
    </citation>
    <scope>NUCLEOTIDE SEQUENCE</scope>
    <source>
        <tissue evidence="2">Shoot tissue taken approximately 20 cm above the soil surface</tissue>
    </source>
</reference>
<feature type="chain" id="PRO_5002044001" evidence="1">
    <location>
        <begin position="17"/>
        <end position="41"/>
    </location>
</feature>
<reference evidence="2" key="2">
    <citation type="journal article" date="2015" name="Data Brief">
        <title>Shoot transcriptome of the giant reed, Arundo donax.</title>
        <authorList>
            <person name="Barrero R.A."/>
            <person name="Guerrero F.D."/>
            <person name="Moolhuijzen P."/>
            <person name="Goolsby J.A."/>
            <person name="Tidwell J."/>
            <person name="Bellgard S.E."/>
            <person name="Bellgard M.I."/>
        </authorList>
    </citation>
    <scope>NUCLEOTIDE SEQUENCE</scope>
    <source>
        <tissue evidence="2">Shoot tissue taken approximately 20 cm above the soil surface</tissue>
    </source>
</reference>
<dbReference type="AlphaFoldDB" id="A0A0A9AX50"/>
<protein>
    <submittedName>
        <fullName evidence="2">Uncharacterized protein</fullName>
    </submittedName>
</protein>
<keyword evidence="1" id="KW-0732">Signal</keyword>
<dbReference type="EMBL" id="GBRH01241566">
    <property type="protein sequence ID" value="JAD56329.1"/>
    <property type="molecule type" value="Transcribed_RNA"/>
</dbReference>
<sequence>MVILKALLTKLSLLAGMNIRPANPHMIMFLCPRKLEKSILE</sequence>
<feature type="signal peptide" evidence="1">
    <location>
        <begin position="1"/>
        <end position="16"/>
    </location>
</feature>
<accession>A0A0A9AX50</accession>